<feature type="transmembrane region" description="Helical" evidence="1">
    <location>
        <begin position="23"/>
        <end position="42"/>
    </location>
</feature>
<reference evidence="2 3" key="1">
    <citation type="journal article" date="2021" name="Elife">
        <title>Chloroplast acquisition without the gene transfer in kleptoplastic sea slugs, Plakobranchus ocellatus.</title>
        <authorList>
            <person name="Maeda T."/>
            <person name="Takahashi S."/>
            <person name="Yoshida T."/>
            <person name="Shimamura S."/>
            <person name="Takaki Y."/>
            <person name="Nagai Y."/>
            <person name="Toyoda A."/>
            <person name="Suzuki Y."/>
            <person name="Arimoto A."/>
            <person name="Ishii H."/>
            <person name="Satoh N."/>
            <person name="Nishiyama T."/>
            <person name="Hasebe M."/>
            <person name="Maruyama T."/>
            <person name="Minagawa J."/>
            <person name="Obokata J."/>
            <person name="Shigenobu S."/>
        </authorList>
    </citation>
    <scope>NUCLEOTIDE SEQUENCE [LARGE SCALE GENOMIC DNA]</scope>
</reference>
<evidence type="ECO:0000256" key="1">
    <source>
        <dbReference type="SAM" id="Phobius"/>
    </source>
</evidence>
<keyword evidence="1" id="KW-0472">Membrane</keyword>
<keyword evidence="1" id="KW-1133">Transmembrane helix</keyword>
<keyword evidence="3" id="KW-1185">Reference proteome</keyword>
<dbReference type="AlphaFoldDB" id="A0AAV4AZ39"/>
<evidence type="ECO:0000313" key="2">
    <source>
        <dbReference type="EMBL" id="GFO13039.1"/>
    </source>
</evidence>
<keyword evidence="1" id="KW-0812">Transmembrane</keyword>
<accession>A0AAV4AZ39</accession>
<dbReference type="EMBL" id="BLXT01004479">
    <property type="protein sequence ID" value="GFO13039.1"/>
    <property type="molecule type" value="Genomic_DNA"/>
</dbReference>
<organism evidence="2 3">
    <name type="scientific">Plakobranchus ocellatus</name>
    <dbReference type="NCBI Taxonomy" id="259542"/>
    <lineage>
        <taxon>Eukaryota</taxon>
        <taxon>Metazoa</taxon>
        <taxon>Spiralia</taxon>
        <taxon>Lophotrochozoa</taxon>
        <taxon>Mollusca</taxon>
        <taxon>Gastropoda</taxon>
        <taxon>Heterobranchia</taxon>
        <taxon>Euthyneura</taxon>
        <taxon>Panpulmonata</taxon>
        <taxon>Sacoglossa</taxon>
        <taxon>Placobranchoidea</taxon>
        <taxon>Plakobranchidae</taxon>
        <taxon>Plakobranchus</taxon>
    </lineage>
</organism>
<sequence>MFGVDLNDQHRSYNSFGRAGTKWWRYLFNYLVQIFIINAFILTKSAPPHATESLEKDQLQSLVNDELADVKKKVIRLKKNSFCRAWAPAEV</sequence>
<evidence type="ECO:0000313" key="3">
    <source>
        <dbReference type="Proteomes" id="UP000735302"/>
    </source>
</evidence>
<protein>
    <submittedName>
        <fullName evidence="2">PiggyBac transposable element-derived protein</fullName>
    </submittedName>
</protein>
<gene>
    <name evidence="2" type="ORF">PoB_003954400</name>
</gene>
<proteinExistence type="predicted"/>
<comment type="caution">
    <text evidence="2">The sequence shown here is derived from an EMBL/GenBank/DDBJ whole genome shotgun (WGS) entry which is preliminary data.</text>
</comment>
<dbReference type="Proteomes" id="UP000735302">
    <property type="component" value="Unassembled WGS sequence"/>
</dbReference>
<name>A0AAV4AZ39_9GAST</name>